<feature type="transmembrane region" description="Helical" evidence="1">
    <location>
        <begin position="227"/>
        <end position="249"/>
    </location>
</feature>
<keyword evidence="1" id="KW-1133">Transmembrane helix</keyword>
<feature type="transmembrane region" description="Helical" evidence="1">
    <location>
        <begin position="132"/>
        <end position="154"/>
    </location>
</feature>
<feature type="transmembrane region" description="Helical" evidence="1">
    <location>
        <begin position="160"/>
        <end position="181"/>
    </location>
</feature>
<gene>
    <name evidence="2" type="ORF">DEA8626_03883</name>
</gene>
<keyword evidence="1" id="KW-0472">Membrane</keyword>
<dbReference type="EMBL" id="OMOQ01000005">
    <property type="protein sequence ID" value="SPH24849.1"/>
    <property type="molecule type" value="Genomic_DNA"/>
</dbReference>
<feature type="transmembrane region" description="Helical" evidence="1">
    <location>
        <begin position="97"/>
        <end position="120"/>
    </location>
</feature>
<proteinExistence type="predicted"/>
<evidence type="ECO:0000256" key="1">
    <source>
        <dbReference type="SAM" id="Phobius"/>
    </source>
</evidence>
<protein>
    <recommendedName>
        <fullName evidence="4">Pantothenates transporter PanS</fullName>
    </recommendedName>
</protein>
<keyword evidence="1" id="KW-0812">Transmembrane</keyword>
<evidence type="ECO:0000313" key="3">
    <source>
        <dbReference type="Proteomes" id="UP000244924"/>
    </source>
</evidence>
<accession>A0A2R8BN35</accession>
<reference evidence="2 3" key="1">
    <citation type="submission" date="2018-03" db="EMBL/GenBank/DDBJ databases">
        <authorList>
            <person name="Keele B.F."/>
        </authorList>
    </citation>
    <scope>NUCLEOTIDE SEQUENCE [LARGE SCALE GENOMIC DNA]</scope>
    <source>
        <strain evidence="2 3">CECT 8626</strain>
    </source>
</reference>
<feature type="transmembrane region" description="Helical" evidence="1">
    <location>
        <begin position="70"/>
        <end position="91"/>
    </location>
</feature>
<feature type="transmembrane region" description="Helical" evidence="1">
    <location>
        <begin position="43"/>
        <end position="61"/>
    </location>
</feature>
<evidence type="ECO:0000313" key="2">
    <source>
        <dbReference type="EMBL" id="SPH24849.1"/>
    </source>
</evidence>
<organism evidence="2 3">
    <name type="scientific">Albidovulum aquaemixtae</name>
    <dbReference type="NCBI Taxonomy" id="1542388"/>
    <lineage>
        <taxon>Bacteria</taxon>
        <taxon>Pseudomonadati</taxon>
        <taxon>Pseudomonadota</taxon>
        <taxon>Alphaproteobacteria</taxon>
        <taxon>Rhodobacterales</taxon>
        <taxon>Paracoccaceae</taxon>
        <taxon>Albidovulum</taxon>
    </lineage>
</organism>
<keyword evidence="3" id="KW-1185">Reference proteome</keyword>
<dbReference type="AlphaFoldDB" id="A0A2R8BN35"/>
<sequence length="314" mass="32017">MRRVGRVLAAAGRFGRLLLVAGLLAGLGLPGLALAMRPWLPDLIALMIGVAALRIGPRQALGAVRQLPQLIGVVLAYQVALPIAVAVVFWLAGFEGIAIATALILMAAAPSISGSPNLTILVGGDPAPALRLVIIGTALLPLTVVPVFLVAGGFGGVASVLAAATRLMGVILLAASVAFLLRRMLFGTPSPEAIAAMDGVSAIVMAVVVVGLMSAVGPALRTDPAAFAGWLVAAFAANLGLQIAAALALGRTGLAADRTALSIIAGNRNIALFLVALPASATDPILLFIGCYQIPMYLTPILMNRFYSTLQARE</sequence>
<evidence type="ECO:0008006" key="4">
    <source>
        <dbReference type="Google" id="ProtNLM"/>
    </source>
</evidence>
<dbReference type="Proteomes" id="UP000244924">
    <property type="component" value="Unassembled WGS sequence"/>
</dbReference>
<feature type="transmembrane region" description="Helical" evidence="1">
    <location>
        <begin position="193"/>
        <end position="215"/>
    </location>
</feature>
<dbReference type="InterPro" id="IPR038770">
    <property type="entry name" value="Na+/solute_symporter_sf"/>
</dbReference>
<dbReference type="Gene3D" id="1.20.1530.20">
    <property type="match status" value="1"/>
</dbReference>
<name>A0A2R8BN35_9RHOB</name>